<protein>
    <recommendedName>
        <fullName evidence="1">F-box domain-containing protein</fullName>
    </recommendedName>
</protein>
<sequence>MMLDADQPPKQEVIREDLSLIMSSLPEEIIVHILSFLPVKSIFRFRCVCKNWCNNLFKDPKFIRLHLNHSIANNKFRSLLTTRSMVPMYSVNWCHSLPVASAHNNNEQSDVEIIDSPFYLADYYSTHASCDGLILMYNPFEFHGVILWNPSTKEIMEIPEPIYSGSIDPFDEPTIMVTVSTQYGLGYSPILDDYKIVKTETYFKNDEWVCNGCYVYIYSLGSDSWKTIPGIIPYDLLLGGKSIKPVMYNGALHWIGSSCISLKQGRELSIAISIVIISFDIENDTFKEVPLTPELQESLSYDHTTILYNDSRLIKFQESTDIFLGTFHGYLSIVQGGDLDLTRNNNGDVSIWVMKEYGVKESWTKMFSVSVQSMERSVKCSTMMTIIDFRDGFLYLKDKTSLVVYDAEHKTCRVVYSGDLSIEGLSFEDTYVESLVSLNSGMYLG</sequence>
<dbReference type="SUPFAM" id="SSF50965">
    <property type="entry name" value="Galactose oxidase, central domain"/>
    <property type="match status" value="1"/>
</dbReference>
<proteinExistence type="predicted"/>
<dbReference type="Gene3D" id="1.20.1280.50">
    <property type="match status" value="1"/>
</dbReference>
<reference evidence="2 3" key="1">
    <citation type="journal article" date="2018" name="Science">
        <title>The opium poppy genome and morphinan production.</title>
        <authorList>
            <person name="Guo L."/>
            <person name="Winzer T."/>
            <person name="Yang X."/>
            <person name="Li Y."/>
            <person name="Ning Z."/>
            <person name="He Z."/>
            <person name="Teodor R."/>
            <person name="Lu Y."/>
            <person name="Bowser T.A."/>
            <person name="Graham I.A."/>
            <person name="Ye K."/>
        </authorList>
    </citation>
    <scope>NUCLEOTIDE SEQUENCE [LARGE SCALE GENOMIC DNA]</scope>
    <source>
        <strain evidence="3">cv. HN1</strain>
        <tissue evidence="2">Leaves</tissue>
    </source>
</reference>
<dbReference type="Pfam" id="PF07734">
    <property type="entry name" value="FBA_1"/>
    <property type="match status" value="1"/>
</dbReference>
<dbReference type="STRING" id="3469.A0A4Y7IKU4"/>
<dbReference type="PANTHER" id="PTHR31672">
    <property type="entry name" value="BNACNNG10540D PROTEIN"/>
    <property type="match status" value="1"/>
</dbReference>
<accession>A0A4Y7IKU4</accession>
<dbReference type="SUPFAM" id="SSF81383">
    <property type="entry name" value="F-box domain"/>
    <property type="match status" value="1"/>
</dbReference>
<dbReference type="CDD" id="cd22157">
    <property type="entry name" value="F-box_AtFBW1-like"/>
    <property type="match status" value="1"/>
</dbReference>
<dbReference type="PROSITE" id="PS50181">
    <property type="entry name" value="FBOX"/>
    <property type="match status" value="1"/>
</dbReference>
<dbReference type="InterPro" id="IPR011043">
    <property type="entry name" value="Gal_Oxase/kelch_b-propeller"/>
</dbReference>
<dbReference type="AlphaFoldDB" id="A0A4Y7IKU4"/>
<evidence type="ECO:0000313" key="3">
    <source>
        <dbReference type="Proteomes" id="UP000316621"/>
    </source>
</evidence>
<dbReference type="InterPro" id="IPR050796">
    <property type="entry name" value="SCF_F-box_component"/>
</dbReference>
<dbReference type="NCBIfam" id="TIGR01640">
    <property type="entry name" value="F_box_assoc_1"/>
    <property type="match status" value="1"/>
</dbReference>
<gene>
    <name evidence="2" type="ORF">C5167_041289</name>
</gene>
<dbReference type="Pfam" id="PF00646">
    <property type="entry name" value="F-box"/>
    <property type="match status" value="1"/>
</dbReference>
<dbReference type="InterPro" id="IPR017451">
    <property type="entry name" value="F-box-assoc_interact_dom"/>
</dbReference>
<evidence type="ECO:0000259" key="1">
    <source>
        <dbReference type="PROSITE" id="PS50181"/>
    </source>
</evidence>
<dbReference type="InterPro" id="IPR001810">
    <property type="entry name" value="F-box_dom"/>
</dbReference>
<dbReference type="PANTHER" id="PTHR31672:SF13">
    <property type="entry name" value="F-BOX PROTEIN CPR30-LIKE"/>
    <property type="match status" value="1"/>
</dbReference>
<dbReference type="SMART" id="SM00256">
    <property type="entry name" value="FBOX"/>
    <property type="match status" value="1"/>
</dbReference>
<feature type="domain" description="F-box" evidence="1">
    <location>
        <begin position="19"/>
        <end position="65"/>
    </location>
</feature>
<dbReference type="EMBL" id="CM010715">
    <property type="protein sequence ID" value="RZC48352.1"/>
    <property type="molecule type" value="Genomic_DNA"/>
</dbReference>
<name>A0A4Y7IKU4_PAPSO</name>
<dbReference type="InterPro" id="IPR036047">
    <property type="entry name" value="F-box-like_dom_sf"/>
</dbReference>
<dbReference type="InterPro" id="IPR006527">
    <property type="entry name" value="F-box-assoc_dom_typ1"/>
</dbReference>
<organism evidence="2 3">
    <name type="scientific">Papaver somniferum</name>
    <name type="common">Opium poppy</name>
    <dbReference type="NCBI Taxonomy" id="3469"/>
    <lineage>
        <taxon>Eukaryota</taxon>
        <taxon>Viridiplantae</taxon>
        <taxon>Streptophyta</taxon>
        <taxon>Embryophyta</taxon>
        <taxon>Tracheophyta</taxon>
        <taxon>Spermatophyta</taxon>
        <taxon>Magnoliopsida</taxon>
        <taxon>Ranunculales</taxon>
        <taxon>Papaveraceae</taxon>
        <taxon>Papaveroideae</taxon>
        <taxon>Papaver</taxon>
    </lineage>
</organism>
<dbReference type="Gramene" id="RZC48352">
    <property type="protein sequence ID" value="RZC48352"/>
    <property type="gene ID" value="C5167_041289"/>
</dbReference>
<dbReference type="Proteomes" id="UP000316621">
    <property type="component" value="Chromosome 1"/>
</dbReference>
<evidence type="ECO:0000313" key="2">
    <source>
        <dbReference type="EMBL" id="RZC48352.1"/>
    </source>
</evidence>
<keyword evidence="3" id="KW-1185">Reference proteome</keyword>